<sequence>MKLYWLSPLLLLLLVACKDDTSKVNAQWGTPEYIATEFFQALYNDKDLEKAKKLSTKEYADLMESYGTVRQVGRTLMNMSFDSVEIRVNRSGGNLREQYEDVAEITLLLTGPHDGKQVDELRVVEMTKRNSSWVVSSVKVDKFSTSAR</sequence>
<protein>
    <recommendedName>
        <fullName evidence="3">DUF4878 domain-containing protein</fullName>
    </recommendedName>
</protein>
<evidence type="ECO:0000313" key="2">
    <source>
        <dbReference type="Proteomes" id="UP001501169"/>
    </source>
</evidence>
<dbReference type="Proteomes" id="UP001501169">
    <property type="component" value="Unassembled WGS sequence"/>
</dbReference>
<dbReference type="PROSITE" id="PS51257">
    <property type="entry name" value="PROKAR_LIPOPROTEIN"/>
    <property type="match status" value="1"/>
</dbReference>
<comment type="caution">
    <text evidence="1">The sequence shown here is derived from an EMBL/GenBank/DDBJ whole genome shotgun (WGS) entry which is preliminary data.</text>
</comment>
<keyword evidence="2" id="KW-1185">Reference proteome</keyword>
<gene>
    <name evidence="1" type="ORF">GCM10009098_34810</name>
</gene>
<reference evidence="1 2" key="1">
    <citation type="journal article" date="2019" name="Int. J. Syst. Evol. Microbiol.">
        <title>The Global Catalogue of Microorganisms (GCM) 10K type strain sequencing project: providing services to taxonomists for standard genome sequencing and annotation.</title>
        <authorList>
            <consortium name="The Broad Institute Genomics Platform"/>
            <consortium name="The Broad Institute Genome Sequencing Center for Infectious Disease"/>
            <person name="Wu L."/>
            <person name="Ma J."/>
        </authorList>
    </citation>
    <scope>NUCLEOTIDE SEQUENCE [LARGE SCALE GENOMIC DNA]</scope>
    <source>
        <strain evidence="1 2">JCM 14331</strain>
    </source>
</reference>
<accession>A0ABN1ECE7</accession>
<name>A0ABN1ECE7_9GAMM</name>
<dbReference type="EMBL" id="BAAAEO010000006">
    <property type="protein sequence ID" value="GAA0563718.1"/>
    <property type="molecule type" value="Genomic_DNA"/>
</dbReference>
<evidence type="ECO:0008006" key="3">
    <source>
        <dbReference type="Google" id="ProtNLM"/>
    </source>
</evidence>
<organism evidence="1 2">
    <name type="scientific">Rheinheimera aquimaris</name>
    <dbReference type="NCBI Taxonomy" id="412437"/>
    <lineage>
        <taxon>Bacteria</taxon>
        <taxon>Pseudomonadati</taxon>
        <taxon>Pseudomonadota</taxon>
        <taxon>Gammaproteobacteria</taxon>
        <taxon>Chromatiales</taxon>
        <taxon>Chromatiaceae</taxon>
        <taxon>Rheinheimera</taxon>
    </lineage>
</organism>
<evidence type="ECO:0000313" key="1">
    <source>
        <dbReference type="EMBL" id="GAA0563718.1"/>
    </source>
</evidence>
<dbReference type="RefSeq" id="WP_134055480.1">
    <property type="nucleotide sequence ID" value="NZ_BAAAEO010000006.1"/>
</dbReference>
<proteinExistence type="predicted"/>